<dbReference type="GO" id="GO:0042720">
    <property type="term" value="C:mitochondrial inner membrane peptidase complex"/>
    <property type="evidence" value="ECO:0007669"/>
    <property type="project" value="InterPro"/>
</dbReference>
<dbReference type="InterPro" id="IPR037730">
    <property type="entry name" value="IMP2"/>
</dbReference>
<evidence type="ECO:0000256" key="3">
    <source>
        <dbReference type="ARBA" id="ARBA00011805"/>
    </source>
</evidence>
<proteinExistence type="inferred from homology"/>
<dbReference type="PANTHER" id="PTHR46041:SF2">
    <property type="entry name" value="MITOCHONDRIAL INNER MEMBRANE PROTEASE SUBUNIT 2"/>
    <property type="match status" value="1"/>
</dbReference>
<evidence type="ECO:0000313" key="14">
    <source>
        <dbReference type="EMBL" id="CAD7228682.1"/>
    </source>
</evidence>
<keyword evidence="5" id="KW-0645">Protease</keyword>
<evidence type="ECO:0000256" key="12">
    <source>
        <dbReference type="ARBA" id="ARBA00032718"/>
    </source>
</evidence>
<dbReference type="GO" id="GO:0004252">
    <property type="term" value="F:serine-type endopeptidase activity"/>
    <property type="evidence" value="ECO:0007669"/>
    <property type="project" value="InterPro"/>
</dbReference>
<evidence type="ECO:0000256" key="10">
    <source>
        <dbReference type="ARBA" id="ARBA00023128"/>
    </source>
</evidence>
<gene>
    <name evidence="14" type="ORF">CTOB1V02_LOCUS6560</name>
</gene>
<keyword evidence="11" id="KW-0472">Membrane</keyword>
<dbReference type="Pfam" id="PF10502">
    <property type="entry name" value="Peptidase_S26"/>
    <property type="match status" value="2"/>
</dbReference>
<organism evidence="14">
    <name type="scientific">Cyprideis torosa</name>
    <dbReference type="NCBI Taxonomy" id="163714"/>
    <lineage>
        <taxon>Eukaryota</taxon>
        <taxon>Metazoa</taxon>
        <taxon>Ecdysozoa</taxon>
        <taxon>Arthropoda</taxon>
        <taxon>Crustacea</taxon>
        <taxon>Oligostraca</taxon>
        <taxon>Ostracoda</taxon>
        <taxon>Podocopa</taxon>
        <taxon>Podocopida</taxon>
        <taxon>Cytherocopina</taxon>
        <taxon>Cytheroidea</taxon>
        <taxon>Cytherideidae</taxon>
        <taxon>Cyprideis</taxon>
    </lineage>
</organism>
<dbReference type="Gene3D" id="2.10.109.10">
    <property type="entry name" value="Umud Fragment, subunit A"/>
    <property type="match status" value="1"/>
</dbReference>
<dbReference type="FunFam" id="2.10.109.10:FF:000005">
    <property type="entry name" value="Mitochondrial inner membrane protease subunit"/>
    <property type="match status" value="1"/>
</dbReference>
<feature type="domain" description="Peptidase S26" evidence="13">
    <location>
        <begin position="13"/>
        <end position="108"/>
    </location>
</feature>
<dbReference type="InterPro" id="IPR000223">
    <property type="entry name" value="Pept_S26A_signal_pept_1"/>
</dbReference>
<evidence type="ECO:0000256" key="5">
    <source>
        <dbReference type="ARBA" id="ARBA00022670"/>
    </source>
</evidence>
<evidence type="ECO:0000256" key="11">
    <source>
        <dbReference type="ARBA" id="ARBA00023136"/>
    </source>
</evidence>
<reference evidence="14" key="1">
    <citation type="submission" date="2020-11" db="EMBL/GenBank/DDBJ databases">
        <authorList>
            <person name="Tran Van P."/>
        </authorList>
    </citation>
    <scope>NUCLEOTIDE SEQUENCE</scope>
</reference>
<evidence type="ECO:0000256" key="1">
    <source>
        <dbReference type="ARBA" id="ARBA00004434"/>
    </source>
</evidence>
<evidence type="ECO:0000259" key="13">
    <source>
        <dbReference type="Pfam" id="PF10502"/>
    </source>
</evidence>
<dbReference type="PRINTS" id="PR00727">
    <property type="entry name" value="LEADERPTASE"/>
</dbReference>
<dbReference type="SUPFAM" id="SSF51306">
    <property type="entry name" value="LexA/Signal peptidase"/>
    <property type="match status" value="1"/>
</dbReference>
<comment type="subunit">
    <text evidence="3">Heterodimer of 2 subunits, IMMPL1 and IMMPL2.</text>
</comment>
<feature type="domain" description="Peptidase S26" evidence="13">
    <location>
        <begin position="116"/>
        <end position="156"/>
    </location>
</feature>
<evidence type="ECO:0000256" key="9">
    <source>
        <dbReference type="ARBA" id="ARBA00022989"/>
    </source>
</evidence>
<keyword evidence="10" id="KW-0496">Mitochondrion</keyword>
<sequence length="203" mass="22300">MPAAVRRLRLRQVLKLVLVGGAVGVTFVDCVGYVAKVEGPSMQPALNPECETAPSGKRFHSDYVFLNRWAVRNCNVSRGDVVSLRSPKDPEVKIIKRVIALEGDLIETAGWKEPITEIPSGHCWIEGDHRGRSLDSNLFGPVSIGLILTKATHIVWPPHRWGRIDGQIPLNRMTVSLGLGRMALVHRLEYGEPSSEFGGIGCC</sequence>
<evidence type="ECO:0000256" key="2">
    <source>
        <dbReference type="ARBA" id="ARBA00007066"/>
    </source>
</evidence>
<evidence type="ECO:0000256" key="6">
    <source>
        <dbReference type="ARBA" id="ARBA00022692"/>
    </source>
</evidence>
<comment type="similarity">
    <text evidence="2">Belongs to the peptidase S26 family. IMP2 subfamily.</text>
</comment>
<evidence type="ECO:0000256" key="8">
    <source>
        <dbReference type="ARBA" id="ARBA00022801"/>
    </source>
</evidence>
<dbReference type="GO" id="GO:0006627">
    <property type="term" value="P:protein processing involved in protein targeting to mitochondrion"/>
    <property type="evidence" value="ECO:0007669"/>
    <property type="project" value="InterPro"/>
</dbReference>
<keyword evidence="6" id="KW-0812">Transmembrane</keyword>
<dbReference type="InterPro" id="IPR019533">
    <property type="entry name" value="Peptidase_S26"/>
</dbReference>
<dbReference type="GO" id="GO:0006465">
    <property type="term" value="P:signal peptide processing"/>
    <property type="evidence" value="ECO:0007669"/>
    <property type="project" value="InterPro"/>
</dbReference>
<dbReference type="InterPro" id="IPR036286">
    <property type="entry name" value="LexA/Signal_pep-like_sf"/>
</dbReference>
<keyword evidence="8" id="KW-0378">Hydrolase</keyword>
<evidence type="ECO:0000256" key="7">
    <source>
        <dbReference type="ARBA" id="ARBA00022792"/>
    </source>
</evidence>
<keyword evidence="9" id="KW-1133">Transmembrane helix</keyword>
<name>A0A7R8WBW3_9CRUS</name>
<dbReference type="CDD" id="cd06530">
    <property type="entry name" value="S26_SPase_I"/>
    <property type="match status" value="1"/>
</dbReference>
<dbReference type="EMBL" id="OB661652">
    <property type="protein sequence ID" value="CAD7228682.1"/>
    <property type="molecule type" value="Genomic_DNA"/>
</dbReference>
<dbReference type="OrthoDB" id="9996127at2759"/>
<dbReference type="PANTHER" id="PTHR46041">
    <property type="entry name" value="MITOCHONDRIAL INNER MEMBRANE PROTEASE SUBUNIT 2"/>
    <property type="match status" value="1"/>
</dbReference>
<evidence type="ECO:0000256" key="4">
    <source>
        <dbReference type="ARBA" id="ARBA00013650"/>
    </source>
</evidence>
<dbReference type="AlphaFoldDB" id="A0A7R8WBW3"/>
<comment type="subcellular location">
    <subcellularLocation>
        <location evidence="1">Mitochondrion inner membrane</location>
        <topology evidence="1">Single-pass membrane protein</topology>
    </subcellularLocation>
</comment>
<keyword evidence="7" id="KW-0999">Mitochondrion inner membrane</keyword>
<accession>A0A7R8WBW3</accession>
<protein>
    <recommendedName>
        <fullName evidence="4">Mitochondrial inner membrane protease subunit 2</fullName>
    </recommendedName>
    <alternativeName>
        <fullName evidence="12">IMP2-like protein</fullName>
    </alternativeName>
</protein>